<dbReference type="EMBL" id="JANVFU010000016">
    <property type="protein sequence ID" value="KAJ3739921.1"/>
    <property type="molecule type" value="Genomic_DNA"/>
</dbReference>
<comment type="caution">
    <text evidence="1">The sequence shown here is derived from an EMBL/GenBank/DDBJ whole genome shotgun (WGS) entry which is preliminary data.</text>
</comment>
<sequence>MACQHEPPFQKRFIFDRLVLRGGLALVPHKFGDLKIAESIDDGLLRTFLQYPNADVLPSRLPPSLSWSFTSGETVIYVPEGTELQDVVKGDEGVIQRDGSLECEVLFSRSQVNISVLKRHLQKTWRLAQVVELSPHTPEGVLRQTGIITKVRLDEVDVWITGINSICTIHPNSVREVVESSVSPGLKSRFQPRLSNVGATIALKPSLLGIQRYGNLDQKADLAKIAASFISHEVNRFDLRRGEYRVQNCSTAMTSMLTSVDQMSSFLNPTIPSTLFGYVVTEGVVPHTDKGYIHRHREDELPVTNLSTDPTNADGSRTLKSHWTAIDYSVPAWDPSSRTPNPYASSSSLTMSTPPAKHWILDSRICKGLGGREIWVNV</sequence>
<accession>A0A9W8NSL1</accession>
<name>A0A9W8NSL1_9AGAR</name>
<gene>
    <name evidence="1" type="ORF">DFH05DRAFT_1529800</name>
</gene>
<evidence type="ECO:0000313" key="1">
    <source>
        <dbReference type="EMBL" id="KAJ3739921.1"/>
    </source>
</evidence>
<organism evidence="1 2">
    <name type="scientific">Lentinula detonsa</name>
    <dbReference type="NCBI Taxonomy" id="2804962"/>
    <lineage>
        <taxon>Eukaryota</taxon>
        <taxon>Fungi</taxon>
        <taxon>Dikarya</taxon>
        <taxon>Basidiomycota</taxon>
        <taxon>Agaricomycotina</taxon>
        <taxon>Agaricomycetes</taxon>
        <taxon>Agaricomycetidae</taxon>
        <taxon>Agaricales</taxon>
        <taxon>Marasmiineae</taxon>
        <taxon>Omphalotaceae</taxon>
        <taxon>Lentinula</taxon>
    </lineage>
</organism>
<reference evidence="1 2" key="1">
    <citation type="journal article" date="2023" name="Proc. Natl. Acad. Sci. U.S.A.">
        <title>A global phylogenomic analysis of the shiitake genus Lentinula.</title>
        <authorList>
            <person name="Sierra-Patev S."/>
            <person name="Min B."/>
            <person name="Naranjo-Ortiz M."/>
            <person name="Looney B."/>
            <person name="Konkel Z."/>
            <person name="Slot J.C."/>
            <person name="Sakamoto Y."/>
            <person name="Steenwyk J.L."/>
            <person name="Rokas A."/>
            <person name="Carro J."/>
            <person name="Camarero S."/>
            <person name="Ferreira P."/>
            <person name="Molpeceres G."/>
            <person name="Ruiz-Duenas F.J."/>
            <person name="Serrano A."/>
            <person name="Henrissat B."/>
            <person name="Drula E."/>
            <person name="Hughes K.W."/>
            <person name="Mata J.L."/>
            <person name="Ishikawa N.K."/>
            <person name="Vargas-Isla R."/>
            <person name="Ushijima S."/>
            <person name="Smith C.A."/>
            <person name="Donoghue J."/>
            <person name="Ahrendt S."/>
            <person name="Andreopoulos W."/>
            <person name="He G."/>
            <person name="LaButti K."/>
            <person name="Lipzen A."/>
            <person name="Ng V."/>
            <person name="Riley R."/>
            <person name="Sandor L."/>
            <person name="Barry K."/>
            <person name="Martinez A.T."/>
            <person name="Xiao Y."/>
            <person name="Gibbons J.G."/>
            <person name="Terashima K."/>
            <person name="Grigoriev I.V."/>
            <person name="Hibbett D."/>
        </authorList>
    </citation>
    <scope>NUCLEOTIDE SEQUENCE [LARGE SCALE GENOMIC DNA]</scope>
    <source>
        <strain evidence="1 2">TFB7810</strain>
    </source>
</reference>
<protein>
    <submittedName>
        <fullName evidence="1">Uncharacterized protein</fullName>
    </submittedName>
</protein>
<evidence type="ECO:0000313" key="2">
    <source>
        <dbReference type="Proteomes" id="UP001142393"/>
    </source>
</evidence>
<dbReference type="Proteomes" id="UP001142393">
    <property type="component" value="Unassembled WGS sequence"/>
</dbReference>
<keyword evidence="2" id="KW-1185">Reference proteome</keyword>
<proteinExistence type="predicted"/>
<dbReference type="AlphaFoldDB" id="A0A9W8NSL1"/>